<evidence type="ECO:0000313" key="3">
    <source>
        <dbReference type="Proteomes" id="UP001239795"/>
    </source>
</evidence>
<comment type="caution">
    <text evidence="2">The sequence shown here is derived from an EMBL/GenBank/DDBJ whole genome shotgun (WGS) entry which is preliminary data.</text>
</comment>
<keyword evidence="3" id="KW-1185">Reference proteome</keyword>
<name>A0AAI9Y1J8_9PEZI</name>
<evidence type="ECO:0000313" key="2">
    <source>
        <dbReference type="EMBL" id="KAK1469004.1"/>
    </source>
</evidence>
<dbReference type="AlphaFoldDB" id="A0AAI9Y1J8"/>
<sequence length="229" mass="26065">MSQCKVHPPGLRVSLSRCSLTITISLARSHIRRSCLNRESLVPFRSPTVYIVHPFRKRYCIFTIHGRTPQPRYVSTLQTLLDPFRNVRCPTESRYSLHRKRNKISHLRTMLTIVNVPAWVWPCVAATRDHQRICPGAAAQQWAPSSTGSSTGTSSVPLIPLPTATTSARSRLLCHGEPCLTRFIREIENLARRGAHLYPRSLEHHDTCQENAPLPRRLSKGARHWADRI</sequence>
<dbReference type="Proteomes" id="UP001239795">
    <property type="component" value="Unassembled WGS sequence"/>
</dbReference>
<protein>
    <submittedName>
        <fullName evidence="2">Uncharacterized protein</fullName>
    </submittedName>
</protein>
<reference evidence="2 3" key="1">
    <citation type="submission" date="2016-10" db="EMBL/GenBank/DDBJ databases">
        <title>The genome sequence of Colletotrichum fioriniae PJ7.</title>
        <authorList>
            <person name="Baroncelli R."/>
        </authorList>
    </citation>
    <scope>NUCLEOTIDE SEQUENCE [LARGE SCALE GENOMIC DNA]</scope>
    <source>
        <strain evidence="2">Col 31</strain>
    </source>
</reference>
<gene>
    <name evidence="2" type="ORF">CMEL01_00771</name>
</gene>
<dbReference type="EMBL" id="MLGG01000001">
    <property type="protein sequence ID" value="KAK1469004.1"/>
    <property type="molecule type" value="Genomic_DNA"/>
</dbReference>
<organism evidence="2 3">
    <name type="scientific">Colletotrichum melonis</name>
    <dbReference type="NCBI Taxonomy" id="1209925"/>
    <lineage>
        <taxon>Eukaryota</taxon>
        <taxon>Fungi</taxon>
        <taxon>Dikarya</taxon>
        <taxon>Ascomycota</taxon>
        <taxon>Pezizomycotina</taxon>
        <taxon>Sordariomycetes</taxon>
        <taxon>Hypocreomycetidae</taxon>
        <taxon>Glomerellales</taxon>
        <taxon>Glomerellaceae</taxon>
        <taxon>Colletotrichum</taxon>
        <taxon>Colletotrichum acutatum species complex</taxon>
    </lineage>
</organism>
<feature type="region of interest" description="Disordered" evidence="1">
    <location>
        <begin position="208"/>
        <end position="229"/>
    </location>
</feature>
<accession>A0AAI9Y1J8</accession>
<proteinExistence type="predicted"/>
<evidence type="ECO:0000256" key="1">
    <source>
        <dbReference type="SAM" id="MobiDB-lite"/>
    </source>
</evidence>